<feature type="transmembrane region" description="Helical" evidence="1">
    <location>
        <begin position="75"/>
        <end position="100"/>
    </location>
</feature>
<gene>
    <name evidence="2" type="ORF">QBC37DRAFT_465713</name>
</gene>
<organism evidence="2 3">
    <name type="scientific">Rhypophila decipiens</name>
    <dbReference type="NCBI Taxonomy" id="261697"/>
    <lineage>
        <taxon>Eukaryota</taxon>
        <taxon>Fungi</taxon>
        <taxon>Dikarya</taxon>
        <taxon>Ascomycota</taxon>
        <taxon>Pezizomycotina</taxon>
        <taxon>Sordariomycetes</taxon>
        <taxon>Sordariomycetidae</taxon>
        <taxon>Sordariales</taxon>
        <taxon>Naviculisporaceae</taxon>
        <taxon>Rhypophila</taxon>
    </lineage>
</organism>
<evidence type="ECO:0000313" key="3">
    <source>
        <dbReference type="Proteomes" id="UP001301769"/>
    </source>
</evidence>
<proteinExistence type="predicted"/>
<dbReference type="AlphaFoldDB" id="A0AAN7B917"/>
<accession>A0AAN7B917</accession>
<evidence type="ECO:0000256" key="1">
    <source>
        <dbReference type="SAM" id="Phobius"/>
    </source>
</evidence>
<reference evidence="2" key="2">
    <citation type="submission" date="2023-05" db="EMBL/GenBank/DDBJ databases">
        <authorList>
            <consortium name="Lawrence Berkeley National Laboratory"/>
            <person name="Steindorff A."/>
            <person name="Hensen N."/>
            <person name="Bonometti L."/>
            <person name="Westerberg I."/>
            <person name="Brannstrom I.O."/>
            <person name="Guillou S."/>
            <person name="Cros-Aarteil S."/>
            <person name="Calhoun S."/>
            <person name="Haridas S."/>
            <person name="Kuo A."/>
            <person name="Mondo S."/>
            <person name="Pangilinan J."/>
            <person name="Riley R."/>
            <person name="Labutti K."/>
            <person name="Andreopoulos B."/>
            <person name="Lipzen A."/>
            <person name="Chen C."/>
            <person name="Yanf M."/>
            <person name="Daum C."/>
            <person name="Ng V."/>
            <person name="Clum A."/>
            <person name="Ohm R."/>
            <person name="Martin F."/>
            <person name="Silar P."/>
            <person name="Natvig D."/>
            <person name="Lalanne C."/>
            <person name="Gautier V."/>
            <person name="Ament-Velasquez S.L."/>
            <person name="Kruys A."/>
            <person name="Hutchinson M.I."/>
            <person name="Powell A.J."/>
            <person name="Barry K."/>
            <person name="Miller A.N."/>
            <person name="Grigoriev I.V."/>
            <person name="Debuchy R."/>
            <person name="Gladieux P."/>
            <person name="Thoren M.H."/>
            <person name="Johannesson H."/>
        </authorList>
    </citation>
    <scope>NUCLEOTIDE SEQUENCE</scope>
    <source>
        <strain evidence="2">PSN293</strain>
    </source>
</reference>
<dbReference type="Proteomes" id="UP001301769">
    <property type="component" value="Unassembled WGS sequence"/>
</dbReference>
<sequence length="535" mass="59754">MGRHGALFQSIQPMNTPLSFPTCKVHKPTLLSQFDPLLFLGGSVAIAVGVKWLVFDPALPLTSRTENSLVERDQFIPLLTFGIASAIAWTCASCAIFRVASLETTHRLSSSKGVRPADLPNMLELVKFPPTLSWLGWRAKMWTSSLYAILCLGLYVSVGVTYRLASKDVVQIDEGVRTVNPLISLTDDVLSVYNRLLVDGSTAPQWVAPSLMSLLDENAIKGADGWTVQTGWHGHTTAAQIGERSRGWMLGYHVVGLTRNVSGEPWRMFREYPDGVEIFNTKYGELTVEKHLDCGSLLVMNTEADRHYWVGLGLARLNVTFQWSKQMTNYSIVEGELLLNGVDDCPLPLDTTVYDALIERVHGTGIYGGTSGLSIQMDLNFNDMLIDLSEPASNRVEMARFYCRNLQSKRPLYALLLAEVMRNPADLVLEPDLGRLIELDVLWDERPSDRSSTGSSTGTDRLFHFARYDVFTQYVFRDVQILCSALLIGWGALLLVMAWPYRGIIITGRMEQYMKFAADLGTEEEIIAMVIRYGF</sequence>
<reference evidence="2" key="1">
    <citation type="journal article" date="2023" name="Mol. Phylogenet. Evol.">
        <title>Genome-scale phylogeny and comparative genomics of the fungal order Sordariales.</title>
        <authorList>
            <person name="Hensen N."/>
            <person name="Bonometti L."/>
            <person name="Westerberg I."/>
            <person name="Brannstrom I.O."/>
            <person name="Guillou S."/>
            <person name="Cros-Aarteil S."/>
            <person name="Calhoun S."/>
            <person name="Haridas S."/>
            <person name="Kuo A."/>
            <person name="Mondo S."/>
            <person name="Pangilinan J."/>
            <person name="Riley R."/>
            <person name="LaButti K."/>
            <person name="Andreopoulos B."/>
            <person name="Lipzen A."/>
            <person name="Chen C."/>
            <person name="Yan M."/>
            <person name="Daum C."/>
            <person name="Ng V."/>
            <person name="Clum A."/>
            <person name="Steindorff A."/>
            <person name="Ohm R.A."/>
            <person name="Martin F."/>
            <person name="Silar P."/>
            <person name="Natvig D.O."/>
            <person name="Lalanne C."/>
            <person name="Gautier V."/>
            <person name="Ament-Velasquez S.L."/>
            <person name="Kruys A."/>
            <person name="Hutchinson M.I."/>
            <person name="Powell A.J."/>
            <person name="Barry K."/>
            <person name="Miller A.N."/>
            <person name="Grigoriev I.V."/>
            <person name="Debuchy R."/>
            <person name="Gladieux P."/>
            <person name="Hiltunen Thoren M."/>
            <person name="Johannesson H."/>
        </authorList>
    </citation>
    <scope>NUCLEOTIDE SEQUENCE</scope>
    <source>
        <strain evidence="2">PSN293</strain>
    </source>
</reference>
<name>A0AAN7B917_9PEZI</name>
<feature type="transmembrane region" description="Helical" evidence="1">
    <location>
        <begin position="37"/>
        <end position="55"/>
    </location>
</feature>
<comment type="caution">
    <text evidence="2">The sequence shown here is derived from an EMBL/GenBank/DDBJ whole genome shotgun (WGS) entry which is preliminary data.</text>
</comment>
<evidence type="ECO:0000313" key="2">
    <source>
        <dbReference type="EMBL" id="KAK4212530.1"/>
    </source>
</evidence>
<keyword evidence="1" id="KW-1133">Transmembrane helix</keyword>
<keyword evidence="1" id="KW-0812">Transmembrane</keyword>
<feature type="transmembrane region" description="Helical" evidence="1">
    <location>
        <begin position="146"/>
        <end position="165"/>
    </location>
</feature>
<protein>
    <submittedName>
        <fullName evidence="2">Uncharacterized protein</fullName>
    </submittedName>
</protein>
<feature type="transmembrane region" description="Helical" evidence="1">
    <location>
        <begin position="479"/>
        <end position="501"/>
    </location>
</feature>
<keyword evidence="3" id="KW-1185">Reference proteome</keyword>
<keyword evidence="1" id="KW-0472">Membrane</keyword>
<dbReference type="EMBL" id="MU858125">
    <property type="protein sequence ID" value="KAK4212530.1"/>
    <property type="molecule type" value="Genomic_DNA"/>
</dbReference>